<keyword evidence="1" id="KW-0732">Signal</keyword>
<dbReference type="EMBL" id="JACRYL010000017">
    <property type="protein sequence ID" value="MBC6112194.1"/>
    <property type="molecule type" value="Genomic_DNA"/>
</dbReference>
<gene>
    <name evidence="2" type="ORF">H7U22_17360</name>
</gene>
<evidence type="ECO:0000313" key="3">
    <source>
        <dbReference type="Proteomes" id="UP000652755"/>
    </source>
</evidence>
<reference evidence="2 3" key="1">
    <citation type="submission" date="2020-08" db="EMBL/GenBank/DDBJ databases">
        <authorList>
            <person name="Sun Q."/>
            <person name="Inoue M."/>
        </authorList>
    </citation>
    <scope>NUCLEOTIDE SEQUENCE [LARGE SCALE GENOMIC DNA]</scope>
    <source>
        <strain evidence="2 3">CCM 8938</strain>
    </source>
</reference>
<name>A0ABR7KWA6_9SPHI</name>
<feature type="signal peptide" evidence="1">
    <location>
        <begin position="1"/>
        <end position="22"/>
    </location>
</feature>
<sequence length="123" mass="13369">MKFLKFYATSVLLVVCFGFAKAGSGCIDNNHGGDFIYSTLISGTTYDYDGAKVPHSYDTTTPCNSEIQGTSSYASCNIYKSGVLYGTGSFVDYNIVNCPLDDNSIYLILGLFIVGSYHIKNSF</sequence>
<evidence type="ECO:0000256" key="1">
    <source>
        <dbReference type="SAM" id="SignalP"/>
    </source>
</evidence>
<protein>
    <submittedName>
        <fullName evidence="2">Uncharacterized protein</fullName>
    </submittedName>
</protein>
<evidence type="ECO:0000313" key="2">
    <source>
        <dbReference type="EMBL" id="MBC6112194.1"/>
    </source>
</evidence>
<dbReference type="RefSeq" id="WP_187072621.1">
    <property type="nucleotide sequence ID" value="NZ_JACRYL010000017.1"/>
</dbReference>
<accession>A0ABR7KWA6</accession>
<proteinExistence type="predicted"/>
<organism evidence="2 3">
    <name type="scientific">Pedobacter fastidiosus</name>
    <dbReference type="NCBI Taxonomy" id="2765361"/>
    <lineage>
        <taxon>Bacteria</taxon>
        <taxon>Pseudomonadati</taxon>
        <taxon>Bacteroidota</taxon>
        <taxon>Sphingobacteriia</taxon>
        <taxon>Sphingobacteriales</taxon>
        <taxon>Sphingobacteriaceae</taxon>
        <taxon>Pedobacter</taxon>
    </lineage>
</organism>
<comment type="caution">
    <text evidence="2">The sequence shown here is derived from an EMBL/GenBank/DDBJ whole genome shotgun (WGS) entry which is preliminary data.</text>
</comment>
<keyword evidence="3" id="KW-1185">Reference proteome</keyword>
<dbReference type="Proteomes" id="UP000652755">
    <property type="component" value="Unassembled WGS sequence"/>
</dbReference>
<feature type="chain" id="PRO_5045675840" evidence="1">
    <location>
        <begin position="23"/>
        <end position="123"/>
    </location>
</feature>